<evidence type="ECO:0000256" key="1">
    <source>
        <dbReference type="ARBA" id="ARBA00004370"/>
    </source>
</evidence>
<organism evidence="6 7">
    <name type="scientific">Thioclava dalianensis</name>
    <dbReference type="NCBI Taxonomy" id="1185766"/>
    <lineage>
        <taxon>Bacteria</taxon>
        <taxon>Pseudomonadati</taxon>
        <taxon>Pseudomonadota</taxon>
        <taxon>Alphaproteobacteria</taxon>
        <taxon>Rhodobacterales</taxon>
        <taxon>Paracoccaceae</taxon>
        <taxon>Thioclava</taxon>
    </lineage>
</organism>
<evidence type="ECO:0000259" key="5">
    <source>
        <dbReference type="PROSITE" id="PS51779"/>
    </source>
</evidence>
<dbReference type="InterPro" id="IPR010827">
    <property type="entry name" value="BamA/TamA_POTRA"/>
</dbReference>
<dbReference type="PROSITE" id="PS51779">
    <property type="entry name" value="POTRA"/>
    <property type="match status" value="1"/>
</dbReference>
<evidence type="ECO:0000256" key="4">
    <source>
        <dbReference type="SAM" id="SignalP"/>
    </source>
</evidence>
<protein>
    <submittedName>
        <fullName evidence="6">Membrane protein</fullName>
    </submittedName>
</protein>
<sequence length="598" mass="62648">MSSKHFKQLTLGMALGAVSAWPVSAYDLTFNTPGASKSLRDSITGASLLESSSSDKSKDAQEIFAAARADYNRIVSTLFSEGYYSGVVSIKLDGREAASISPLDAPSSIKNVVVSVTPGPDFHFSRASIGPVAPKSDLPEGFATGKVAKSGVIVQAVSSAVSGWRDDGHAKAKVADQSIVADHRKDTIAADIRMAPGPLVHFGTLDVSGNTRLRTKRLREIAGFPTGKVFDPKELDQMQARLRRTGIFSSVAVTEAPTLGPDNSMDVGLAVVEQKKRKIGVGAEINSDDGLGLNASWLHRNLFGGGERFTIDGAVSGIGGSTGGGLDYSLGTRLERPATFNPDTSAYLEAQAARKDQEDYTQNGFNIGFGVSRIFNDKLTADTAIKYGWSKVTDDAGTTFFRQVFFPTTVTYDARNDDLDPTNGYYLRGGLTPFIGVGGDTGTGAQITGDIRGYKGFGTDDRFVLAGRVQLGKVVGSNLDETPRDYLFYSGGGGTVRGQPYESLGVQVLNGGTLSTGGLEFVGVSGEARIGVTKSIGVVAFYDYGYVSGGGESGSQAGAGLGLRYKTGIGPIRLDVGLPVSGDTGSGAQVYIGIGQAF</sequence>
<evidence type="ECO:0000256" key="3">
    <source>
        <dbReference type="ARBA" id="ARBA00023136"/>
    </source>
</evidence>
<evidence type="ECO:0000256" key="2">
    <source>
        <dbReference type="ARBA" id="ARBA00022452"/>
    </source>
</evidence>
<keyword evidence="3" id="KW-0472">Membrane</keyword>
<dbReference type="Gene3D" id="3.10.20.310">
    <property type="entry name" value="membrane protein fhac"/>
    <property type="match status" value="1"/>
</dbReference>
<name>A0A074TMY6_9RHOB</name>
<dbReference type="InterPro" id="IPR039910">
    <property type="entry name" value="D15-like"/>
</dbReference>
<dbReference type="Proteomes" id="UP000027725">
    <property type="component" value="Unassembled WGS sequence"/>
</dbReference>
<dbReference type="InterPro" id="IPR034746">
    <property type="entry name" value="POTRA"/>
</dbReference>
<evidence type="ECO:0000313" key="6">
    <source>
        <dbReference type="EMBL" id="KEP70338.1"/>
    </source>
</evidence>
<dbReference type="STRING" id="1185766.SAMN05216224_104160"/>
<dbReference type="PANTHER" id="PTHR12815">
    <property type="entry name" value="SORTING AND ASSEMBLY MACHINERY SAMM50 PROTEIN FAMILY MEMBER"/>
    <property type="match status" value="1"/>
</dbReference>
<feature type="chain" id="PRO_5001700061" evidence="4">
    <location>
        <begin position="26"/>
        <end position="598"/>
    </location>
</feature>
<dbReference type="Pfam" id="PF07244">
    <property type="entry name" value="POTRA"/>
    <property type="match status" value="1"/>
</dbReference>
<dbReference type="Pfam" id="PF01103">
    <property type="entry name" value="Omp85"/>
    <property type="match status" value="1"/>
</dbReference>
<feature type="domain" description="POTRA" evidence="5">
    <location>
        <begin position="200"/>
        <end position="274"/>
    </location>
</feature>
<dbReference type="eggNOG" id="COG0729">
    <property type="taxonomic scope" value="Bacteria"/>
</dbReference>
<dbReference type="RefSeq" id="WP_038064214.1">
    <property type="nucleotide sequence ID" value="NZ_FOVB01000004.1"/>
</dbReference>
<proteinExistence type="predicted"/>
<keyword evidence="2" id="KW-1134">Transmembrane beta strand</keyword>
<dbReference type="OrthoDB" id="9769707at2"/>
<comment type="caution">
    <text evidence="6">The sequence shown here is derived from an EMBL/GenBank/DDBJ whole genome shotgun (WGS) entry which is preliminary data.</text>
</comment>
<dbReference type="Gene3D" id="2.40.160.50">
    <property type="entry name" value="membrane protein fhac: a member of the omp85/tpsb transporter family"/>
    <property type="match status" value="1"/>
</dbReference>
<feature type="signal peptide" evidence="4">
    <location>
        <begin position="1"/>
        <end position="25"/>
    </location>
</feature>
<keyword evidence="7" id="KW-1185">Reference proteome</keyword>
<reference evidence="6 7" key="1">
    <citation type="submission" date="2014-03" db="EMBL/GenBank/DDBJ databases">
        <title>The draft genome sequence of Thioclava dalianensis DLFJ1-1.</title>
        <authorList>
            <person name="Lai Q."/>
            <person name="Shao Z."/>
        </authorList>
    </citation>
    <scope>NUCLEOTIDE SEQUENCE [LARGE SCALE GENOMIC DNA]</scope>
    <source>
        <strain evidence="6 7">DLFJ1-1</strain>
    </source>
</reference>
<keyword evidence="2" id="KW-0812">Transmembrane</keyword>
<dbReference type="EMBL" id="JHEH01000006">
    <property type="protein sequence ID" value="KEP70338.1"/>
    <property type="molecule type" value="Genomic_DNA"/>
</dbReference>
<evidence type="ECO:0000313" key="7">
    <source>
        <dbReference type="Proteomes" id="UP000027725"/>
    </source>
</evidence>
<dbReference type="AlphaFoldDB" id="A0A074TMY6"/>
<comment type="subcellular location">
    <subcellularLocation>
        <location evidence="1">Membrane</location>
    </subcellularLocation>
</comment>
<dbReference type="PANTHER" id="PTHR12815:SF42">
    <property type="entry name" value="BACTERIAL SURFACE ANTIGEN (D15) DOMAIN-CONTAINING PROTEIN"/>
    <property type="match status" value="1"/>
</dbReference>
<gene>
    <name evidence="6" type="ORF">DL1_17425</name>
</gene>
<keyword evidence="4" id="KW-0732">Signal</keyword>
<accession>A0A074TMY6</accession>
<dbReference type="GO" id="GO:0019867">
    <property type="term" value="C:outer membrane"/>
    <property type="evidence" value="ECO:0007669"/>
    <property type="project" value="InterPro"/>
</dbReference>
<dbReference type="InterPro" id="IPR000184">
    <property type="entry name" value="Bac_surfAg_D15"/>
</dbReference>